<evidence type="ECO:0000256" key="6">
    <source>
        <dbReference type="ARBA" id="ARBA00023139"/>
    </source>
</evidence>
<keyword evidence="4 10" id="KW-1133">Transmembrane helix</keyword>
<feature type="region of interest" description="Disordered" evidence="11">
    <location>
        <begin position="411"/>
        <end position="460"/>
    </location>
</feature>
<evidence type="ECO:0000256" key="2">
    <source>
        <dbReference type="ARBA" id="ARBA00022679"/>
    </source>
</evidence>
<evidence type="ECO:0000313" key="14">
    <source>
        <dbReference type="Proteomes" id="UP000612746"/>
    </source>
</evidence>
<protein>
    <recommendedName>
        <fullName evidence="10">Palmitoyltransferase</fullName>
        <ecNumber evidence="10">2.3.1.225</ecNumber>
    </recommendedName>
</protein>
<dbReference type="OrthoDB" id="9909019at2759"/>
<comment type="catalytic activity">
    <reaction evidence="9 10">
        <text>L-cysteinyl-[protein] + hexadecanoyl-CoA = S-hexadecanoyl-L-cysteinyl-[protein] + CoA</text>
        <dbReference type="Rhea" id="RHEA:36683"/>
        <dbReference type="Rhea" id="RHEA-COMP:10131"/>
        <dbReference type="Rhea" id="RHEA-COMP:11032"/>
        <dbReference type="ChEBI" id="CHEBI:29950"/>
        <dbReference type="ChEBI" id="CHEBI:57287"/>
        <dbReference type="ChEBI" id="CHEBI:57379"/>
        <dbReference type="ChEBI" id="CHEBI:74151"/>
        <dbReference type="EC" id="2.3.1.225"/>
    </reaction>
</comment>
<evidence type="ECO:0000256" key="9">
    <source>
        <dbReference type="ARBA" id="ARBA00048048"/>
    </source>
</evidence>
<evidence type="ECO:0000256" key="1">
    <source>
        <dbReference type="ARBA" id="ARBA00004141"/>
    </source>
</evidence>
<gene>
    <name evidence="13" type="ORF">INT44_008963</name>
</gene>
<evidence type="ECO:0000256" key="3">
    <source>
        <dbReference type="ARBA" id="ARBA00022692"/>
    </source>
</evidence>
<feature type="compositionally biased region" description="Acidic residues" evidence="11">
    <location>
        <begin position="215"/>
        <end position="227"/>
    </location>
</feature>
<feature type="transmembrane region" description="Helical" evidence="10">
    <location>
        <begin position="82"/>
        <end position="102"/>
    </location>
</feature>
<comment type="caution">
    <text evidence="13">The sequence shown here is derived from an EMBL/GenBank/DDBJ whole genome shotgun (WGS) entry which is preliminary data.</text>
</comment>
<evidence type="ECO:0000256" key="10">
    <source>
        <dbReference type="RuleBase" id="RU079119"/>
    </source>
</evidence>
<evidence type="ECO:0000256" key="7">
    <source>
        <dbReference type="ARBA" id="ARBA00023288"/>
    </source>
</evidence>
<comment type="domain">
    <text evidence="10">The DHHC domain is required for palmitoyltransferase activity.</text>
</comment>
<dbReference type="EMBL" id="JAEPRA010000006">
    <property type="protein sequence ID" value="KAG2183952.1"/>
    <property type="molecule type" value="Genomic_DNA"/>
</dbReference>
<dbReference type="GO" id="GO:0019706">
    <property type="term" value="F:protein-cysteine S-palmitoyltransferase activity"/>
    <property type="evidence" value="ECO:0007669"/>
    <property type="project" value="UniProtKB-EC"/>
</dbReference>
<dbReference type="Pfam" id="PF01529">
    <property type="entry name" value="DHHC"/>
    <property type="match status" value="1"/>
</dbReference>
<feature type="region of interest" description="Disordered" evidence="11">
    <location>
        <begin position="202"/>
        <end position="241"/>
    </location>
</feature>
<keyword evidence="2 10" id="KW-0808">Transferase</keyword>
<sequence length="529" mass="60025">MPGKFHSFRRKVVQVIGQHPLKTCFPTTMPSSNPADQQQACGCATDSPIYARMWPLIFFLSALTDFPMPPPKGKKQGQHRDWGFLPVFVVLGIIAISTYSYIARVCLVLLNVGQRSLAIGYLVPFCFFLSMCLFAYARIVIRRPGSPNKRPKRTKSLPSGVGPGVTGTTTSSGNFASSARLERQPSFPIQALLNVAEIDNQHTDDTNSDIKPPTENEDLPDVQDEENVSATKKDENEPNDEKAAAVVIPMKEDKTPEAPRPPIDFESILPQTKWCKTCQCWKPDRTHHCSICDECVLKMDQVNGCVGYNNYKFFLQFLCYTTLSGMWMLITTAVAYARYGRSVGRDFPAYVHQTFDGYAIVAMVISAIISFLVGAFTCAHLGLVTLGRTTIENKIYHAWDLTRPQHDQRFKFKRSDSQKLPAEKSEENRERDMEEGRVEKEDKAEEEKEKAVEKTDKTEKPVRLPETFTLTGKNLYNNGAWYNWRDVMGPNVLLWFTNSPGDGREFRYNATALEEYKQEERYQKKKQEA</sequence>
<evidence type="ECO:0000256" key="5">
    <source>
        <dbReference type="ARBA" id="ARBA00023136"/>
    </source>
</evidence>
<dbReference type="Proteomes" id="UP000612746">
    <property type="component" value="Unassembled WGS sequence"/>
</dbReference>
<evidence type="ECO:0000256" key="11">
    <source>
        <dbReference type="SAM" id="MobiDB-lite"/>
    </source>
</evidence>
<comment type="similarity">
    <text evidence="10">Belongs to the DHHC palmitoyltransferase family.</text>
</comment>
<evidence type="ECO:0000313" key="13">
    <source>
        <dbReference type="EMBL" id="KAG2183952.1"/>
    </source>
</evidence>
<feature type="transmembrane region" description="Helical" evidence="10">
    <location>
        <begin position="317"/>
        <end position="337"/>
    </location>
</feature>
<keyword evidence="7" id="KW-0449">Lipoprotein</keyword>
<dbReference type="InterPro" id="IPR001594">
    <property type="entry name" value="Palmitoyltrfase_DHHC"/>
</dbReference>
<feature type="domain" description="Palmitoyltransferase DHHC" evidence="12">
    <location>
        <begin position="271"/>
        <end position="393"/>
    </location>
</feature>
<keyword evidence="8 10" id="KW-0012">Acyltransferase</keyword>
<evidence type="ECO:0000256" key="8">
    <source>
        <dbReference type="ARBA" id="ARBA00023315"/>
    </source>
</evidence>
<dbReference type="InterPro" id="IPR039859">
    <property type="entry name" value="PFA4/ZDH16/20/ERF2-like"/>
</dbReference>
<dbReference type="PANTHER" id="PTHR12246">
    <property type="entry name" value="PALMITOYLTRANSFERASE ZDHHC16"/>
    <property type="match status" value="1"/>
</dbReference>
<reference evidence="13" key="1">
    <citation type="submission" date="2020-12" db="EMBL/GenBank/DDBJ databases">
        <title>Metabolic potential, ecology and presence of endohyphal bacteria is reflected in genomic diversity of Mucoromycotina.</title>
        <authorList>
            <person name="Muszewska A."/>
            <person name="Okrasinska A."/>
            <person name="Steczkiewicz K."/>
            <person name="Drgas O."/>
            <person name="Orlowska M."/>
            <person name="Perlinska-Lenart U."/>
            <person name="Aleksandrzak-Piekarczyk T."/>
            <person name="Szatraj K."/>
            <person name="Zielenkiewicz U."/>
            <person name="Pilsyk S."/>
            <person name="Malc E."/>
            <person name="Mieczkowski P."/>
            <person name="Kruszewska J.S."/>
            <person name="Biernat P."/>
            <person name="Pawlowska J."/>
        </authorList>
    </citation>
    <scope>NUCLEOTIDE SEQUENCE</scope>
    <source>
        <strain evidence="13">WA0000051536</strain>
    </source>
</reference>
<comment type="subcellular location">
    <subcellularLocation>
        <location evidence="1">Membrane</location>
        <topology evidence="1">Multi-pass membrane protein</topology>
    </subcellularLocation>
</comment>
<feature type="transmembrane region" description="Helical" evidence="10">
    <location>
        <begin position="357"/>
        <end position="384"/>
    </location>
</feature>
<keyword evidence="5 10" id="KW-0472">Membrane</keyword>
<dbReference type="GO" id="GO:0016020">
    <property type="term" value="C:membrane"/>
    <property type="evidence" value="ECO:0007669"/>
    <property type="project" value="UniProtKB-SubCell"/>
</dbReference>
<organism evidence="13 14">
    <name type="scientific">Umbelopsis vinacea</name>
    <dbReference type="NCBI Taxonomy" id="44442"/>
    <lineage>
        <taxon>Eukaryota</taxon>
        <taxon>Fungi</taxon>
        <taxon>Fungi incertae sedis</taxon>
        <taxon>Mucoromycota</taxon>
        <taxon>Mucoromycotina</taxon>
        <taxon>Umbelopsidomycetes</taxon>
        <taxon>Umbelopsidales</taxon>
        <taxon>Umbelopsidaceae</taxon>
        <taxon>Umbelopsis</taxon>
    </lineage>
</organism>
<name>A0A8H7UJF6_9FUNG</name>
<feature type="region of interest" description="Disordered" evidence="11">
    <location>
        <begin position="145"/>
        <end position="179"/>
    </location>
</feature>
<proteinExistence type="inferred from homology"/>
<keyword evidence="6" id="KW-0564">Palmitate</keyword>
<keyword evidence="3 10" id="KW-0812">Transmembrane</keyword>
<feature type="compositionally biased region" description="Basic and acidic residues" evidence="11">
    <location>
        <begin position="231"/>
        <end position="241"/>
    </location>
</feature>
<dbReference type="EC" id="2.3.1.225" evidence="10"/>
<feature type="transmembrane region" description="Helical" evidence="10">
    <location>
        <begin position="122"/>
        <end position="141"/>
    </location>
</feature>
<accession>A0A8H7UJF6</accession>
<evidence type="ECO:0000259" key="12">
    <source>
        <dbReference type="Pfam" id="PF01529"/>
    </source>
</evidence>
<keyword evidence="14" id="KW-1185">Reference proteome</keyword>
<evidence type="ECO:0000256" key="4">
    <source>
        <dbReference type="ARBA" id="ARBA00022989"/>
    </source>
</evidence>
<dbReference type="AlphaFoldDB" id="A0A8H7UJF6"/>